<dbReference type="InterPro" id="IPR004360">
    <property type="entry name" value="Glyas_Fos-R_dOase_dom"/>
</dbReference>
<accession>A0A1F6AXE6</accession>
<dbReference type="InterPro" id="IPR052164">
    <property type="entry name" value="Anthracycline_SecMetBiosynth"/>
</dbReference>
<evidence type="ECO:0000313" key="3">
    <source>
        <dbReference type="Proteomes" id="UP000176409"/>
    </source>
</evidence>
<dbReference type="Pfam" id="PF00903">
    <property type="entry name" value="Glyoxalase"/>
    <property type="match status" value="1"/>
</dbReference>
<dbReference type="PROSITE" id="PS51819">
    <property type="entry name" value="VOC"/>
    <property type="match status" value="1"/>
</dbReference>
<evidence type="ECO:0000259" key="1">
    <source>
        <dbReference type="PROSITE" id="PS51819"/>
    </source>
</evidence>
<dbReference type="SUPFAM" id="SSF54593">
    <property type="entry name" value="Glyoxalase/Bleomycin resistance protein/Dihydroxybiphenyl dioxygenase"/>
    <property type="match status" value="1"/>
</dbReference>
<proteinExistence type="predicted"/>
<dbReference type="CDD" id="cd06587">
    <property type="entry name" value="VOC"/>
    <property type="match status" value="1"/>
</dbReference>
<organism evidence="2 3">
    <name type="scientific">Candidatus Gottesmanbacteria bacterium RIFCSPLOWO2_01_FULL_49_10</name>
    <dbReference type="NCBI Taxonomy" id="1798396"/>
    <lineage>
        <taxon>Bacteria</taxon>
        <taxon>Candidatus Gottesmaniibacteriota</taxon>
    </lineage>
</organism>
<dbReference type="InterPro" id="IPR029068">
    <property type="entry name" value="Glyas_Bleomycin-R_OHBP_Dase"/>
</dbReference>
<reference evidence="2 3" key="1">
    <citation type="journal article" date="2016" name="Nat. Commun.">
        <title>Thousands of microbial genomes shed light on interconnected biogeochemical processes in an aquifer system.</title>
        <authorList>
            <person name="Anantharaman K."/>
            <person name="Brown C.T."/>
            <person name="Hug L.A."/>
            <person name="Sharon I."/>
            <person name="Castelle C.J."/>
            <person name="Probst A.J."/>
            <person name="Thomas B.C."/>
            <person name="Singh A."/>
            <person name="Wilkins M.J."/>
            <person name="Karaoz U."/>
            <person name="Brodie E.L."/>
            <person name="Williams K.H."/>
            <person name="Hubbard S.S."/>
            <person name="Banfield J.F."/>
        </authorList>
    </citation>
    <scope>NUCLEOTIDE SEQUENCE [LARGE SCALE GENOMIC DNA]</scope>
</reference>
<gene>
    <name evidence="2" type="ORF">A2973_01645</name>
</gene>
<dbReference type="STRING" id="1798396.A2973_01645"/>
<protein>
    <recommendedName>
        <fullName evidence="1">VOC domain-containing protein</fullName>
    </recommendedName>
</protein>
<name>A0A1F6AXE6_9BACT</name>
<dbReference type="EMBL" id="MFJZ01000057">
    <property type="protein sequence ID" value="OGG29172.1"/>
    <property type="molecule type" value="Genomic_DNA"/>
</dbReference>
<dbReference type="Gene3D" id="3.10.180.10">
    <property type="entry name" value="2,3-Dihydroxybiphenyl 1,2-Dioxygenase, domain 1"/>
    <property type="match status" value="1"/>
</dbReference>
<dbReference type="PANTHER" id="PTHR33993">
    <property type="entry name" value="GLYOXALASE-RELATED"/>
    <property type="match status" value="1"/>
</dbReference>
<dbReference type="AlphaFoldDB" id="A0A1F6AXE6"/>
<sequence>MVRGIESVLLSSQHPKKLAMFYKDTVGLTMTLEAQMGEDNEDLYGFEMKQGTSLYIMHHSNVKGTSKQPERYLLNFEVDVIEKEVKRLVKAGVKLVKDIYHVEGYGKIATFEDPDGNYFQFVQVKAA</sequence>
<feature type="domain" description="VOC" evidence="1">
    <location>
        <begin position="4"/>
        <end position="124"/>
    </location>
</feature>
<dbReference type="InterPro" id="IPR037523">
    <property type="entry name" value="VOC_core"/>
</dbReference>
<evidence type="ECO:0000313" key="2">
    <source>
        <dbReference type="EMBL" id="OGG29172.1"/>
    </source>
</evidence>
<dbReference type="Proteomes" id="UP000176409">
    <property type="component" value="Unassembled WGS sequence"/>
</dbReference>
<comment type="caution">
    <text evidence="2">The sequence shown here is derived from an EMBL/GenBank/DDBJ whole genome shotgun (WGS) entry which is preliminary data.</text>
</comment>